<keyword evidence="2" id="KW-0560">Oxidoreductase</keyword>
<reference evidence="6 7" key="1">
    <citation type="submission" date="2020-08" db="EMBL/GenBank/DDBJ databases">
        <title>The genome sequence of type strain Novosphingobium piscinae KCTC 42194.</title>
        <authorList>
            <person name="Liu Y."/>
        </authorList>
    </citation>
    <scope>NUCLEOTIDE SEQUENCE [LARGE SCALE GENOMIC DNA]</scope>
    <source>
        <strain evidence="6 7">KCTC 42194</strain>
    </source>
</reference>
<protein>
    <submittedName>
        <fullName evidence="6">Oxidoreductase</fullName>
    </submittedName>
</protein>
<accession>A0A7X1G139</accession>
<evidence type="ECO:0000259" key="5">
    <source>
        <dbReference type="Pfam" id="PF22725"/>
    </source>
</evidence>
<dbReference type="EMBL" id="JACLAX010000027">
    <property type="protein sequence ID" value="MBC2670730.1"/>
    <property type="molecule type" value="Genomic_DNA"/>
</dbReference>
<evidence type="ECO:0000256" key="3">
    <source>
        <dbReference type="SAM" id="MobiDB-lite"/>
    </source>
</evidence>
<keyword evidence="7" id="KW-1185">Reference proteome</keyword>
<dbReference type="SUPFAM" id="SSF51735">
    <property type="entry name" value="NAD(P)-binding Rossmann-fold domains"/>
    <property type="match status" value="1"/>
</dbReference>
<sequence length="341" mass="36339">MTDIGVGLIGYGLGGRAFHAPFIAHTPGLTLRAVVSRDAAKVRADWPDLAVESSVEALLARGDIGLVVVSSPDHCHADHACQALAAGCHVVVDKPFALTLAEARRVVAAADAGKRQLSVFHNRRWDADFLTLRALVAAGRLGRIVHFESRFDRWRPTPAEVWKEARSGGSWQDLGPHLVDQALQLFGRPTAVTGDLAVLRDGAPAPDWFQATLHYPRLRATLHSSKLAADHGLRFAVHGTGGSWIKHGLDPQEGASLAGRPLDAPDWGTDPRPGQFTPADPAAPPLPLPAPRGDYGAFWRGLVTALRAGGPNPVPVDEALAVMEVLDAVRRSAAESRTVAL</sequence>
<dbReference type="Proteomes" id="UP000551327">
    <property type="component" value="Unassembled WGS sequence"/>
</dbReference>
<dbReference type="InterPro" id="IPR051317">
    <property type="entry name" value="Gfo/Idh/MocA_oxidoreduct"/>
</dbReference>
<evidence type="ECO:0000259" key="4">
    <source>
        <dbReference type="Pfam" id="PF01408"/>
    </source>
</evidence>
<dbReference type="AlphaFoldDB" id="A0A7X1G139"/>
<dbReference type="InterPro" id="IPR036291">
    <property type="entry name" value="NAD(P)-bd_dom_sf"/>
</dbReference>
<organism evidence="6 7">
    <name type="scientific">Novosphingobium piscinae</name>
    <dbReference type="NCBI Taxonomy" id="1507448"/>
    <lineage>
        <taxon>Bacteria</taxon>
        <taxon>Pseudomonadati</taxon>
        <taxon>Pseudomonadota</taxon>
        <taxon>Alphaproteobacteria</taxon>
        <taxon>Sphingomonadales</taxon>
        <taxon>Sphingomonadaceae</taxon>
        <taxon>Novosphingobium</taxon>
    </lineage>
</organism>
<dbReference type="PANTHER" id="PTHR43708">
    <property type="entry name" value="CONSERVED EXPRESSED OXIDOREDUCTASE (EUROFUNG)"/>
    <property type="match status" value="1"/>
</dbReference>
<comment type="caution">
    <text evidence="6">The sequence shown here is derived from an EMBL/GenBank/DDBJ whole genome shotgun (WGS) entry which is preliminary data.</text>
</comment>
<feature type="domain" description="Gfo/Idh/MocA-like oxidoreductase N-terminal" evidence="4">
    <location>
        <begin position="4"/>
        <end position="121"/>
    </location>
</feature>
<evidence type="ECO:0000313" key="6">
    <source>
        <dbReference type="EMBL" id="MBC2670730.1"/>
    </source>
</evidence>
<evidence type="ECO:0000256" key="1">
    <source>
        <dbReference type="ARBA" id="ARBA00010928"/>
    </source>
</evidence>
<feature type="region of interest" description="Disordered" evidence="3">
    <location>
        <begin position="251"/>
        <end position="285"/>
    </location>
</feature>
<dbReference type="GO" id="GO:0000166">
    <property type="term" value="F:nucleotide binding"/>
    <property type="evidence" value="ECO:0007669"/>
    <property type="project" value="InterPro"/>
</dbReference>
<dbReference type="Pfam" id="PF01408">
    <property type="entry name" value="GFO_IDH_MocA"/>
    <property type="match status" value="1"/>
</dbReference>
<dbReference type="Gene3D" id="3.30.360.10">
    <property type="entry name" value="Dihydrodipicolinate Reductase, domain 2"/>
    <property type="match status" value="1"/>
</dbReference>
<dbReference type="SUPFAM" id="SSF55347">
    <property type="entry name" value="Glyceraldehyde-3-phosphate dehydrogenase-like, C-terminal domain"/>
    <property type="match status" value="1"/>
</dbReference>
<feature type="domain" description="GFO/IDH/MocA-like oxidoreductase" evidence="5">
    <location>
        <begin position="129"/>
        <end position="243"/>
    </location>
</feature>
<dbReference type="NCBIfam" id="NF008607">
    <property type="entry name" value="PRK11579.1"/>
    <property type="match status" value="1"/>
</dbReference>
<dbReference type="InterPro" id="IPR055170">
    <property type="entry name" value="GFO_IDH_MocA-like_dom"/>
</dbReference>
<dbReference type="GO" id="GO:0016491">
    <property type="term" value="F:oxidoreductase activity"/>
    <property type="evidence" value="ECO:0007669"/>
    <property type="project" value="UniProtKB-KW"/>
</dbReference>
<proteinExistence type="inferred from homology"/>
<dbReference type="Pfam" id="PF22725">
    <property type="entry name" value="GFO_IDH_MocA_C3"/>
    <property type="match status" value="1"/>
</dbReference>
<name>A0A7X1G139_9SPHN</name>
<dbReference type="PANTHER" id="PTHR43708:SF5">
    <property type="entry name" value="CONSERVED EXPRESSED OXIDOREDUCTASE (EUROFUNG)-RELATED"/>
    <property type="match status" value="1"/>
</dbReference>
<evidence type="ECO:0000256" key="2">
    <source>
        <dbReference type="ARBA" id="ARBA00023002"/>
    </source>
</evidence>
<evidence type="ECO:0000313" key="7">
    <source>
        <dbReference type="Proteomes" id="UP000551327"/>
    </source>
</evidence>
<dbReference type="RefSeq" id="WP_185680588.1">
    <property type="nucleotide sequence ID" value="NZ_JACLAX010000027.1"/>
</dbReference>
<dbReference type="InterPro" id="IPR000683">
    <property type="entry name" value="Gfo/Idh/MocA-like_OxRdtase_N"/>
</dbReference>
<dbReference type="Gene3D" id="3.40.50.720">
    <property type="entry name" value="NAD(P)-binding Rossmann-like Domain"/>
    <property type="match status" value="1"/>
</dbReference>
<comment type="similarity">
    <text evidence="1">Belongs to the Gfo/Idh/MocA family.</text>
</comment>
<gene>
    <name evidence="6" type="ORF">H7F53_16380</name>
</gene>